<keyword evidence="6" id="KW-0862">Zinc</keyword>
<dbReference type="OrthoDB" id="6359816at2759"/>
<dbReference type="PROSITE" id="PS50157">
    <property type="entry name" value="ZINC_FINGER_C2H2_2"/>
    <property type="match status" value="4"/>
</dbReference>
<dbReference type="GO" id="GO:0000981">
    <property type="term" value="F:DNA-binding transcription factor activity, RNA polymerase II-specific"/>
    <property type="evidence" value="ECO:0007669"/>
    <property type="project" value="TreeGrafter"/>
</dbReference>
<dbReference type="InterPro" id="IPR050457">
    <property type="entry name" value="ZnFinger_BTB_dom_contain"/>
</dbReference>
<evidence type="ECO:0000256" key="3">
    <source>
        <dbReference type="ARBA" id="ARBA00022723"/>
    </source>
</evidence>
<dbReference type="Pfam" id="PF13909">
    <property type="entry name" value="zf-H2C2_5"/>
    <property type="match status" value="1"/>
</dbReference>
<evidence type="ECO:0000256" key="10">
    <source>
        <dbReference type="ARBA" id="ARBA00023242"/>
    </source>
</evidence>
<dbReference type="InterPro" id="IPR036236">
    <property type="entry name" value="Znf_C2H2_sf"/>
</dbReference>
<evidence type="ECO:0000256" key="8">
    <source>
        <dbReference type="ARBA" id="ARBA00023125"/>
    </source>
</evidence>
<name>A0A6A0H681_HYAAZ</name>
<dbReference type="GO" id="GO:0000978">
    <property type="term" value="F:RNA polymerase II cis-regulatory region sequence-specific DNA binding"/>
    <property type="evidence" value="ECO:0007669"/>
    <property type="project" value="TreeGrafter"/>
</dbReference>
<feature type="compositionally biased region" description="Polar residues" evidence="12">
    <location>
        <begin position="234"/>
        <end position="246"/>
    </location>
</feature>
<evidence type="ECO:0000256" key="1">
    <source>
        <dbReference type="ARBA" id="ARBA00004123"/>
    </source>
</evidence>
<dbReference type="GO" id="GO:0005634">
    <property type="term" value="C:nucleus"/>
    <property type="evidence" value="ECO:0007669"/>
    <property type="project" value="UniProtKB-SubCell"/>
</dbReference>
<feature type="domain" description="C2H2-type" evidence="13">
    <location>
        <begin position="344"/>
        <end position="371"/>
    </location>
</feature>
<dbReference type="FunFam" id="3.30.160.60:FF:000075">
    <property type="entry name" value="Putative zinc finger protein 536"/>
    <property type="match status" value="1"/>
</dbReference>
<reference evidence="14" key="1">
    <citation type="submission" date="2014-08" db="EMBL/GenBank/DDBJ databases">
        <authorList>
            <person name="Murali S."/>
            <person name="Richards S."/>
            <person name="Bandaranaike D."/>
            <person name="Bellair M."/>
            <person name="Blankenburg K."/>
            <person name="Chao H."/>
            <person name="Dinh H."/>
            <person name="Doddapaneni H."/>
            <person name="Dugan-Rocha S."/>
            <person name="Elkadiri S."/>
            <person name="Gnanaolivu R."/>
            <person name="Hughes D."/>
            <person name="Lee S."/>
            <person name="Li M."/>
            <person name="Ming W."/>
            <person name="Munidasa M."/>
            <person name="Muniz J."/>
            <person name="Nguyen L."/>
            <person name="Osuji N."/>
            <person name="Pu L.-L."/>
            <person name="Puazo M."/>
            <person name="Skinner E."/>
            <person name="Qu C."/>
            <person name="Quiroz J."/>
            <person name="Raj R."/>
            <person name="Weissenberger G."/>
            <person name="Xin Y."/>
            <person name="Zou X."/>
            <person name="Han Y."/>
            <person name="Worley K."/>
            <person name="Muzny D."/>
            <person name="Gibbs R."/>
        </authorList>
    </citation>
    <scope>NUCLEOTIDE SEQUENCE</scope>
    <source>
        <strain evidence="14">HAZT.00-mixed</strain>
        <tissue evidence="14">Whole organism</tissue>
    </source>
</reference>
<dbReference type="AlphaFoldDB" id="A0A6A0H681"/>
<reference evidence="14" key="3">
    <citation type="submission" date="2019-06" db="EMBL/GenBank/DDBJ databases">
        <authorList>
            <person name="Poynton C."/>
            <person name="Hasenbein S."/>
            <person name="Benoit J.B."/>
            <person name="Sepulveda M.S."/>
            <person name="Poelchau M.F."/>
            <person name="Murali S.C."/>
            <person name="Chen S."/>
            <person name="Glastad K.M."/>
            <person name="Werren J.H."/>
            <person name="Vineis J.H."/>
            <person name="Bowen J.L."/>
            <person name="Friedrich M."/>
            <person name="Jones J."/>
            <person name="Robertson H.M."/>
            <person name="Feyereisen R."/>
            <person name="Mechler-Hickson A."/>
            <person name="Mathers N."/>
            <person name="Lee C.E."/>
            <person name="Colbourne J.K."/>
            <person name="Biales A."/>
            <person name="Johnston J.S."/>
            <person name="Wellborn G.A."/>
            <person name="Rosendale A.J."/>
            <person name="Cridge A.G."/>
            <person name="Munoz-Torres M.C."/>
            <person name="Bain P.A."/>
            <person name="Manny A.R."/>
            <person name="Major K.M."/>
            <person name="Lambert F.N."/>
            <person name="Vulpe C.D."/>
            <person name="Tuck P."/>
            <person name="Blalock B.J."/>
            <person name="Lin Y.-Y."/>
            <person name="Smith M.E."/>
            <person name="Ochoa-Acuna H."/>
            <person name="Chen M.-J.M."/>
            <person name="Childers C.P."/>
            <person name="Qu J."/>
            <person name="Dugan S."/>
            <person name="Lee S.L."/>
            <person name="Chao H."/>
            <person name="Dinh H."/>
            <person name="Han Y."/>
            <person name="Doddapaneni H."/>
            <person name="Worley K.C."/>
            <person name="Muzny D.M."/>
            <person name="Gibbs R.A."/>
            <person name="Richards S."/>
        </authorList>
    </citation>
    <scope>NUCLEOTIDE SEQUENCE</scope>
    <source>
        <strain evidence="14">HAZT.00-mixed</strain>
        <tissue evidence="14">Whole organism</tissue>
    </source>
</reference>
<dbReference type="SUPFAM" id="SSF57667">
    <property type="entry name" value="beta-beta-alpha zinc fingers"/>
    <property type="match status" value="4"/>
</dbReference>
<feature type="domain" description="C2H2-type" evidence="13">
    <location>
        <begin position="660"/>
        <end position="687"/>
    </location>
</feature>
<dbReference type="InterPro" id="IPR013087">
    <property type="entry name" value="Znf_C2H2_type"/>
</dbReference>
<dbReference type="FunFam" id="3.30.160.60:FF:000446">
    <property type="entry name" value="Zinc finger protein"/>
    <property type="match status" value="1"/>
</dbReference>
<dbReference type="GO" id="GO:0008270">
    <property type="term" value="F:zinc ion binding"/>
    <property type="evidence" value="ECO:0007669"/>
    <property type="project" value="UniProtKB-KW"/>
</dbReference>
<feature type="compositionally biased region" description="Polar residues" evidence="12">
    <location>
        <begin position="413"/>
        <end position="427"/>
    </location>
</feature>
<proteinExistence type="inferred from homology"/>
<evidence type="ECO:0000256" key="9">
    <source>
        <dbReference type="ARBA" id="ARBA00023163"/>
    </source>
</evidence>
<protein>
    <recommendedName>
        <fullName evidence="13">C2H2-type domain-containing protein</fullName>
    </recommendedName>
</protein>
<keyword evidence="5 11" id="KW-0863">Zinc-finger</keyword>
<reference evidence="14" key="2">
    <citation type="journal article" date="2018" name="Environ. Sci. Technol.">
        <title>The Toxicogenome of Hyalella azteca: A Model for Sediment Ecotoxicology and Evolutionary Toxicology.</title>
        <authorList>
            <person name="Poynton H.C."/>
            <person name="Hasenbein S."/>
            <person name="Benoit J.B."/>
            <person name="Sepulveda M.S."/>
            <person name="Poelchau M.F."/>
            <person name="Hughes D.S.T."/>
            <person name="Murali S.C."/>
            <person name="Chen S."/>
            <person name="Glastad K.M."/>
            <person name="Goodisman M.A.D."/>
            <person name="Werren J.H."/>
            <person name="Vineis J.H."/>
            <person name="Bowen J.L."/>
            <person name="Friedrich M."/>
            <person name="Jones J."/>
            <person name="Robertson H.M."/>
            <person name="Feyereisen R."/>
            <person name="Mechler-Hickson A."/>
            <person name="Mathers N."/>
            <person name="Lee C.E."/>
            <person name="Colbourne J.K."/>
            <person name="Biales A."/>
            <person name="Johnston J.S."/>
            <person name="Wellborn G.A."/>
            <person name="Rosendale A.J."/>
            <person name="Cridge A.G."/>
            <person name="Munoz-Torres M.C."/>
            <person name="Bain P.A."/>
            <person name="Manny A.R."/>
            <person name="Major K.M."/>
            <person name="Lambert F.N."/>
            <person name="Vulpe C.D."/>
            <person name="Tuck P."/>
            <person name="Blalock B.J."/>
            <person name="Lin Y.Y."/>
            <person name="Smith M.E."/>
            <person name="Ochoa-Acuna H."/>
            <person name="Chen M.M."/>
            <person name="Childers C.P."/>
            <person name="Qu J."/>
            <person name="Dugan S."/>
            <person name="Lee S.L."/>
            <person name="Chao H."/>
            <person name="Dinh H."/>
            <person name="Han Y."/>
            <person name="Doddapaneni H."/>
            <person name="Worley K.C."/>
            <person name="Muzny D.M."/>
            <person name="Gibbs R.A."/>
            <person name="Richards S."/>
        </authorList>
    </citation>
    <scope>NUCLEOTIDE SEQUENCE</scope>
    <source>
        <strain evidence="14">HAZT.00-mixed</strain>
        <tissue evidence="14">Whole organism</tissue>
    </source>
</reference>
<evidence type="ECO:0000256" key="11">
    <source>
        <dbReference type="PROSITE-ProRule" id="PRU00042"/>
    </source>
</evidence>
<evidence type="ECO:0000313" key="14">
    <source>
        <dbReference type="EMBL" id="KAA0199273.1"/>
    </source>
</evidence>
<evidence type="ECO:0000256" key="12">
    <source>
        <dbReference type="SAM" id="MobiDB-lite"/>
    </source>
</evidence>
<keyword evidence="9" id="KW-0804">Transcription</keyword>
<accession>A0A6A0H681</accession>
<comment type="caution">
    <text evidence="14">The sequence shown here is derived from an EMBL/GenBank/DDBJ whole genome shotgun (WGS) entry which is preliminary data.</text>
</comment>
<feature type="domain" description="C2H2-type" evidence="13">
    <location>
        <begin position="316"/>
        <end position="343"/>
    </location>
</feature>
<dbReference type="PANTHER" id="PTHR46105:SF28">
    <property type="entry name" value="ZINC FINGER PROTEIN 37-LIKE"/>
    <property type="match status" value="1"/>
</dbReference>
<feature type="region of interest" description="Disordered" evidence="12">
    <location>
        <begin position="413"/>
        <end position="441"/>
    </location>
</feature>
<evidence type="ECO:0000259" key="13">
    <source>
        <dbReference type="PROSITE" id="PS50157"/>
    </source>
</evidence>
<evidence type="ECO:0000256" key="5">
    <source>
        <dbReference type="ARBA" id="ARBA00022771"/>
    </source>
</evidence>
<evidence type="ECO:0000256" key="7">
    <source>
        <dbReference type="ARBA" id="ARBA00023015"/>
    </source>
</evidence>
<keyword evidence="8" id="KW-0238">DNA-binding</keyword>
<comment type="similarity">
    <text evidence="2">Belongs to the krueppel C2H2-type zinc-finger protein family.</text>
</comment>
<evidence type="ECO:0000256" key="2">
    <source>
        <dbReference type="ARBA" id="ARBA00006991"/>
    </source>
</evidence>
<keyword evidence="4" id="KW-0677">Repeat</keyword>
<gene>
    <name evidence="14" type="ORF">HAZT_HAZT011729</name>
</gene>
<keyword evidence="7" id="KW-0805">Transcription regulation</keyword>
<dbReference type="Gene3D" id="3.30.160.60">
    <property type="entry name" value="Classic Zinc Finger"/>
    <property type="match status" value="5"/>
</dbReference>
<dbReference type="PANTHER" id="PTHR46105">
    <property type="entry name" value="AGAP004733-PA"/>
    <property type="match status" value="1"/>
</dbReference>
<evidence type="ECO:0000256" key="4">
    <source>
        <dbReference type="ARBA" id="ARBA00022737"/>
    </source>
</evidence>
<sequence>MRRRLEPHDTACTIPRRPTQRCVSSLEALATAPDEGYGASLRGYHAAEKSAARYGSSALACLPSEQRPRSPECSPENSVLQTFRYFVSEETSIVSGWVQLSPYKIALCPQRQNRTSAEKPRRFFDVFVPVFCLGNAASDDDCVILSARDESADHLLTEPKSPSHSEAYVDSYRSSGSKHDDLVDFTGAASTLCKKSLFHDISNEPLTIEASSSFGGNSSEGSASLDELRALWSTGPTSNPATNVNFSGRPLGSLATSLDTDQHRKISRSSSRASSDSDSTTARDAGMGPRYSHSGDILSRSTEMGSGYMKLPSGLYRCNICSYEAMYASAVKIHLRSHSGEKPYKCPYCPYKSTTSGNVKTHLRKHTGETPFVCNLCNFKAKHKITLKTHMVNVHQITINRYSSYASNAPVQTLSTTTEKQRSSGSEQRGLPQNLGGLVDPNQQDLHRVFDSSALLRHQQLQQQLPRSTTSNMLLPQHLQQHQQSHQQRPDMRGRSDMHMFAEDETSEQIERTLQALGSFAAPDSSVAAPPADYASFASTSMKYLGRPLLGGHDDVRELPCYFSSQETAPLGLPGPKLHEPYSLQPSAKLSLTAADFTNELLTSQPVEMMNNRYIKSASLPRSIGDMLGYTSPGSVKSMRSPYSVPSKRERVETSAAPQHVCPACQYQALSRSKLIVHMRCHSGEKPYACHVCPYRSINRGNLTAHMRTHQGQEPYRCEQCDFRAKFRKELLNHFTLKHRESRSDAPGQQT</sequence>
<feature type="compositionally biased region" description="Low complexity" evidence="12">
    <location>
        <begin position="268"/>
        <end position="285"/>
    </location>
</feature>
<keyword evidence="3" id="KW-0479">Metal-binding</keyword>
<dbReference type="Pfam" id="PF00096">
    <property type="entry name" value="zf-C2H2"/>
    <property type="match status" value="1"/>
</dbReference>
<dbReference type="EMBL" id="JQDR03007025">
    <property type="protein sequence ID" value="KAA0199273.1"/>
    <property type="molecule type" value="Genomic_DNA"/>
</dbReference>
<feature type="domain" description="C2H2-type" evidence="13">
    <location>
        <begin position="688"/>
        <end position="715"/>
    </location>
</feature>
<dbReference type="Proteomes" id="UP000711488">
    <property type="component" value="Unassembled WGS sequence"/>
</dbReference>
<feature type="region of interest" description="Disordered" evidence="12">
    <location>
        <begin position="232"/>
        <end position="298"/>
    </location>
</feature>
<keyword evidence="10" id="KW-0539">Nucleus</keyword>
<evidence type="ECO:0000256" key="6">
    <source>
        <dbReference type="ARBA" id="ARBA00022833"/>
    </source>
</evidence>
<comment type="subcellular location">
    <subcellularLocation>
        <location evidence="1">Nucleus</location>
    </subcellularLocation>
</comment>
<organism evidence="14">
    <name type="scientific">Hyalella azteca</name>
    <name type="common">Amphipod</name>
    <dbReference type="NCBI Taxonomy" id="294128"/>
    <lineage>
        <taxon>Eukaryota</taxon>
        <taxon>Metazoa</taxon>
        <taxon>Ecdysozoa</taxon>
        <taxon>Arthropoda</taxon>
        <taxon>Crustacea</taxon>
        <taxon>Multicrustacea</taxon>
        <taxon>Malacostraca</taxon>
        <taxon>Eumalacostraca</taxon>
        <taxon>Peracarida</taxon>
        <taxon>Amphipoda</taxon>
        <taxon>Senticaudata</taxon>
        <taxon>Talitrida</taxon>
        <taxon>Talitroidea</taxon>
        <taxon>Hyalellidae</taxon>
        <taxon>Hyalella</taxon>
    </lineage>
</organism>
<dbReference type="SMART" id="SM00355">
    <property type="entry name" value="ZnF_C2H2"/>
    <property type="match status" value="6"/>
</dbReference>